<dbReference type="AlphaFoldDB" id="A0A6N3FJD5"/>
<evidence type="ECO:0000313" key="1">
    <source>
        <dbReference type="EMBL" id="VYU52134.1"/>
    </source>
</evidence>
<protein>
    <submittedName>
        <fullName evidence="1">Phage-related baseplate assembly protein</fullName>
    </submittedName>
</protein>
<name>A0A6N3FJD5_9FIRM</name>
<reference evidence="1" key="1">
    <citation type="submission" date="2019-11" db="EMBL/GenBank/DDBJ databases">
        <authorList>
            <person name="Feng L."/>
        </authorList>
    </citation>
    <scope>NUCLEOTIDE SEQUENCE</scope>
    <source>
        <strain evidence="1">VrattiLFYP33</strain>
    </source>
</reference>
<dbReference type="InterPro" id="IPR044033">
    <property type="entry name" value="GpV-like_apex"/>
</dbReference>
<dbReference type="Gene3D" id="6.20.150.10">
    <property type="match status" value="1"/>
</dbReference>
<gene>
    <name evidence="1" type="ORF">VRLFYP33_02350</name>
</gene>
<organism evidence="1">
    <name type="scientific">Veillonella ratti</name>
    <dbReference type="NCBI Taxonomy" id="103892"/>
    <lineage>
        <taxon>Bacteria</taxon>
        <taxon>Bacillati</taxon>
        <taxon>Bacillota</taxon>
        <taxon>Negativicutes</taxon>
        <taxon>Veillonellales</taxon>
        <taxon>Veillonellaceae</taxon>
        <taxon>Veillonella</taxon>
    </lineage>
</organism>
<accession>A0A6N3FJD5</accession>
<dbReference type="InterPro" id="IPR037026">
    <property type="entry name" value="Vgr_OB-fold_dom_sf"/>
</dbReference>
<dbReference type="Gene3D" id="2.40.50.230">
    <property type="entry name" value="Gp5 N-terminal domain"/>
    <property type="match status" value="1"/>
</dbReference>
<proteinExistence type="predicted"/>
<dbReference type="RefSeq" id="WP_156705851.1">
    <property type="nucleotide sequence ID" value="NZ_CACRUX010000101.1"/>
</dbReference>
<sequence length="163" mass="16755">MATINQIIVKGYIDAIDPATHTASAIIPDKDNKVTGPLQILEKNTLNNKHQHSYAIGEQVLIIFDPNSKNLNEGWIIGAMYSGADVPPVADANVETAVFSDGTSVAMDTSSGTLSINSPGTVNIKAGTINIQGAGDVVVNGISLVNHTHGGVVPGGGSTGKPQ</sequence>
<dbReference type="Pfam" id="PF18946">
    <property type="entry name" value="Apex"/>
    <property type="match status" value="1"/>
</dbReference>
<dbReference type="EMBL" id="CACRUX010000101">
    <property type="protein sequence ID" value="VYU52134.1"/>
    <property type="molecule type" value="Genomic_DNA"/>
</dbReference>